<dbReference type="Gene3D" id="3.40.50.10490">
    <property type="entry name" value="Glucose-6-phosphate isomerase like protein, domain 1"/>
    <property type="match status" value="1"/>
</dbReference>
<dbReference type="GO" id="GO:0003735">
    <property type="term" value="F:structural constituent of ribosome"/>
    <property type="evidence" value="ECO:0007669"/>
    <property type="project" value="InterPro"/>
</dbReference>
<accession>A0A8H7ZG27</accession>
<feature type="compositionally biased region" description="Low complexity" evidence="3">
    <location>
        <begin position="444"/>
        <end position="460"/>
    </location>
</feature>
<feature type="compositionally biased region" description="Polar residues" evidence="3">
    <location>
        <begin position="152"/>
        <end position="165"/>
    </location>
</feature>
<dbReference type="AlphaFoldDB" id="A0A8H7ZG27"/>
<gene>
    <name evidence="4" type="ORF">I9W82_001769</name>
</gene>
<dbReference type="NCBIfam" id="TIGR01011">
    <property type="entry name" value="rpsB_bact"/>
    <property type="match status" value="1"/>
</dbReference>
<dbReference type="InterPro" id="IPR001865">
    <property type="entry name" value="Ribosomal_uS2"/>
</dbReference>
<evidence type="ECO:0000256" key="1">
    <source>
        <dbReference type="ARBA" id="ARBA00006242"/>
    </source>
</evidence>
<dbReference type="OrthoDB" id="2320368at2759"/>
<dbReference type="PANTHER" id="PTHR12534:SF0">
    <property type="entry name" value="SMALL RIBOSOMAL SUBUNIT PROTEIN US2M"/>
    <property type="match status" value="1"/>
</dbReference>
<keyword evidence="2" id="KW-0007">Acetylation</keyword>
<dbReference type="HAMAP" id="MF_00291_B">
    <property type="entry name" value="Ribosomal_uS2_B"/>
    <property type="match status" value="1"/>
</dbReference>
<dbReference type="InterPro" id="IPR005706">
    <property type="entry name" value="Ribosomal_uS2_bac/mit/plastid"/>
</dbReference>
<dbReference type="CDD" id="cd01425">
    <property type="entry name" value="RPS2"/>
    <property type="match status" value="1"/>
</dbReference>
<dbReference type="GO" id="GO:0006412">
    <property type="term" value="P:translation"/>
    <property type="evidence" value="ECO:0007669"/>
    <property type="project" value="InterPro"/>
</dbReference>
<proteinExistence type="inferred from homology"/>
<evidence type="ECO:0000313" key="5">
    <source>
        <dbReference type="Proteomes" id="UP000669133"/>
    </source>
</evidence>
<dbReference type="PANTHER" id="PTHR12534">
    <property type="entry name" value="30S RIBOSOMAL PROTEIN S2 PROKARYOTIC AND ORGANELLAR"/>
    <property type="match status" value="1"/>
</dbReference>
<evidence type="ECO:0000256" key="2">
    <source>
        <dbReference type="ARBA" id="ARBA00022990"/>
    </source>
</evidence>
<dbReference type="InterPro" id="IPR023591">
    <property type="entry name" value="Ribosomal_uS2_flav_dom_sf"/>
</dbReference>
<protein>
    <submittedName>
        <fullName evidence="4">Uncharacterized protein</fullName>
    </submittedName>
</protein>
<comment type="caution">
    <text evidence="4">The sequence shown here is derived from an EMBL/GenBank/DDBJ whole genome shotgun (WGS) entry which is preliminary data.</text>
</comment>
<name>A0A8H7ZG27_9ASCO</name>
<keyword evidence="5" id="KW-1185">Reference proteome</keyword>
<organism evidence="4 5">
    <name type="scientific">Candida metapsilosis</name>
    <dbReference type="NCBI Taxonomy" id="273372"/>
    <lineage>
        <taxon>Eukaryota</taxon>
        <taxon>Fungi</taxon>
        <taxon>Dikarya</taxon>
        <taxon>Ascomycota</taxon>
        <taxon>Saccharomycotina</taxon>
        <taxon>Pichiomycetes</taxon>
        <taxon>Debaryomycetaceae</taxon>
        <taxon>Candida/Lodderomyces clade</taxon>
        <taxon>Candida</taxon>
    </lineage>
</organism>
<evidence type="ECO:0000256" key="3">
    <source>
        <dbReference type="SAM" id="MobiDB-lite"/>
    </source>
</evidence>
<dbReference type="PRINTS" id="PR00395">
    <property type="entry name" value="RIBOSOMALS2"/>
</dbReference>
<dbReference type="GO" id="GO:0005763">
    <property type="term" value="C:mitochondrial small ribosomal subunit"/>
    <property type="evidence" value="ECO:0007669"/>
    <property type="project" value="TreeGrafter"/>
</dbReference>
<reference evidence="4 5" key="1">
    <citation type="submission" date="2020-12" db="EMBL/GenBank/DDBJ databases">
        <title>Effect of drift, selection, and recombination on the evolution of hybrid genomes in Candida yeast pathogens.</title>
        <authorList>
            <person name="Mixao V."/>
            <person name="Ksiezopolska E."/>
            <person name="Saus E."/>
            <person name="Boekhout T."/>
            <person name="Gacser A."/>
            <person name="Gabaldon T."/>
        </authorList>
    </citation>
    <scope>NUCLEOTIDE SEQUENCE [LARGE SCALE GENOMIC DNA]</scope>
    <source>
        <strain evidence="4 5">BP57</strain>
    </source>
</reference>
<dbReference type="Pfam" id="PF00318">
    <property type="entry name" value="Ribosomal_S2"/>
    <property type="match status" value="1"/>
</dbReference>
<sequence length="460" mass="52121">MLRTSLRRPFSRSLVRYYAEPAIQNAAPSNANLEHTLSHKELREQAIAEALAREEEAIQKSKQIRELTEKSKELINVLNKTPTSLINERIAKLNQDISKISKDKIKQLDEQLREYMTNNMHLTDDIIENRPWAQRNNRISGGQRSSKDSDAKTSSMSNQYTSQFPNLKPTPDYKDYSEQELYLRQLNHLRTSGALGSKLENIYKPQRDTTNPPSIKQTTISNLMAAGCHLGHATSSFRSNYQPFIYGTYNGIHLIDLNQTISQLQTACKVIEGISEKGGVILFVGTHKNWSIQESLVAAADRSKSYYVSKRWIPGTITNYIEVSRQIKDPSMKQQIDMENKPINSQVTSNSIIKPDLVILLNPVENRNCIKECLSACVPTIALCDTDMEPSLITYPIPCNDKNVRSVNLMLGVMSKAAEAGVKRRLDIIKQLKESERQAEKQLLEQQQEQQDPFQEGAVA</sequence>
<dbReference type="GeneID" id="93650398"/>
<dbReference type="Proteomes" id="UP000669133">
    <property type="component" value="Unassembled WGS sequence"/>
</dbReference>
<dbReference type="RefSeq" id="XP_067549005.1">
    <property type="nucleotide sequence ID" value="XM_067690550.1"/>
</dbReference>
<feature type="region of interest" description="Disordered" evidence="3">
    <location>
        <begin position="127"/>
        <end position="171"/>
    </location>
</feature>
<feature type="compositionally biased region" description="Polar residues" evidence="3">
    <location>
        <begin position="134"/>
        <end position="144"/>
    </location>
</feature>
<comment type="similarity">
    <text evidence="1">Belongs to the universal ribosomal protein uS2 family.</text>
</comment>
<feature type="region of interest" description="Disordered" evidence="3">
    <location>
        <begin position="439"/>
        <end position="460"/>
    </location>
</feature>
<dbReference type="SUPFAM" id="SSF52313">
    <property type="entry name" value="Ribosomal protein S2"/>
    <property type="match status" value="1"/>
</dbReference>
<dbReference type="FunFam" id="3.40.50.10490:FF:000055">
    <property type="entry name" value="Mitochondrial ribosomal protein"/>
    <property type="match status" value="1"/>
</dbReference>
<evidence type="ECO:0000313" key="4">
    <source>
        <dbReference type="EMBL" id="KAG5419889.1"/>
    </source>
</evidence>
<dbReference type="EMBL" id="JAEOAQ010000002">
    <property type="protein sequence ID" value="KAG5419889.1"/>
    <property type="molecule type" value="Genomic_DNA"/>
</dbReference>